<keyword evidence="2" id="KW-1185">Reference proteome</keyword>
<protein>
    <submittedName>
        <fullName evidence="1">Uncharacterized protein</fullName>
    </submittedName>
</protein>
<proteinExistence type="predicted"/>
<dbReference type="Proteomes" id="UP000008730">
    <property type="component" value="Segment"/>
</dbReference>
<gene>
    <name evidence="1" type="ORF">Acj61p126</name>
</gene>
<dbReference type="EMBL" id="GU911519">
    <property type="protein sequence ID" value="ADG36091.1"/>
    <property type="molecule type" value="Genomic_DNA"/>
</dbReference>
<dbReference type="RefSeq" id="YP_004009743.1">
    <property type="nucleotide sequence ID" value="NC_014661.1"/>
</dbReference>
<reference evidence="1 2" key="1">
    <citation type="journal article" date="2010" name="Virol. J.">
        <title>Genomes of the T4-related bacteriophages as windows on microbial genome evolution.</title>
        <authorList>
            <person name="Petrov V.M."/>
            <person name="Ratnayaka S."/>
            <person name="Nolan J.M."/>
            <person name="Miller E.S."/>
            <person name="Karam J.D."/>
        </authorList>
    </citation>
    <scope>NUCLEOTIDE SEQUENCE [LARGE SCALE GENOMIC DNA]</scope>
</reference>
<dbReference type="KEGG" id="vg:9926017"/>
<name>E5E4A7_9CAUD</name>
<evidence type="ECO:0000313" key="1">
    <source>
        <dbReference type="EMBL" id="ADG36091.1"/>
    </source>
</evidence>
<organism evidence="1 2">
    <name type="scientific">Acinetobacter phage Acj61</name>
    <dbReference type="NCBI Taxonomy" id="760732"/>
    <lineage>
        <taxon>Viruses</taxon>
        <taxon>Duplodnaviria</taxon>
        <taxon>Heunggongvirae</taxon>
        <taxon>Uroviricota</taxon>
        <taxon>Caudoviricetes</taxon>
        <taxon>Pantevenvirales</taxon>
        <taxon>Straboviridae</taxon>
        <taxon>Twarogvirinae</taxon>
        <taxon>Lasallevirus</taxon>
        <taxon>Lasallevirus Acj61</taxon>
        <taxon>Acinetobacter virus Acj61</taxon>
    </lineage>
</organism>
<dbReference type="GeneID" id="9926017"/>
<sequence>MVNVGSILDEYHKLLYETENNICRRLLSIYGYPNDIVKECHPNMLIKWMVNNVQVAEMKVTISGFKFIIEYKVI</sequence>
<evidence type="ECO:0000313" key="2">
    <source>
        <dbReference type="Proteomes" id="UP000008730"/>
    </source>
</evidence>
<accession>E5E4A7</accession>